<dbReference type="Proteomes" id="UP000829494">
    <property type="component" value="Chromosome"/>
</dbReference>
<organism evidence="1 2">
    <name type="scientific">Streptomyces rimosus subsp. rimosus</name>
    <dbReference type="NCBI Taxonomy" id="132474"/>
    <lineage>
        <taxon>Bacteria</taxon>
        <taxon>Bacillati</taxon>
        <taxon>Actinomycetota</taxon>
        <taxon>Actinomycetes</taxon>
        <taxon>Kitasatosporales</taxon>
        <taxon>Streptomycetaceae</taxon>
        <taxon>Streptomyces</taxon>
    </lineage>
</organism>
<protein>
    <submittedName>
        <fullName evidence="1">Uncharacterized protein</fullName>
    </submittedName>
</protein>
<keyword evidence="2" id="KW-1185">Reference proteome</keyword>
<dbReference type="RefSeq" id="WP_003980652.1">
    <property type="nucleotide sequence ID" value="NZ_CP043497.1"/>
</dbReference>
<dbReference type="GeneID" id="66852521"/>
<evidence type="ECO:0000313" key="2">
    <source>
        <dbReference type="Proteomes" id="UP000829494"/>
    </source>
</evidence>
<accession>A0ABY3ZDE0</accession>
<reference evidence="1 2" key="1">
    <citation type="submission" date="2022-03" db="EMBL/GenBank/DDBJ databases">
        <title>Complete genome of Streptomyces rimosus ssp. rimosus R7 (=ATCC 10970).</title>
        <authorList>
            <person name="Beganovic S."/>
            <person name="Ruckert C."/>
            <person name="Busche T."/>
            <person name="Kalinowski J."/>
            <person name="Wittmann C."/>
        </authorList>
    </citation>
    <scope>NUCLEOTIDE SEQUENCE [LARGE SCALE GENOMIC DNA]</scope>
    <source>
        <strain evidence="1 2">R7</strain>
    </source>
</reference>
<dbReference type="EMBL" id="CP094298">
    <property type="protein sequence ID" value="UNZ08328.1"/>
    <property type="molecule type" value="Genomic_DNA"/>
</dbReference>
<evidence type="ECO:0000313" key="1">
    <source>
        <dbReference type="EMBL" id="UNZ08328.1"/>
    </source>
</evidence>
<name>A0ABY3ZDE0_STRRM</name>
<sequence>MTEAIRGWILTYRARPFLELLSRYAGYDFDDTDWAAVEAGVKATDAADADGWYSYPLVGRGDTLEVRLANAVGGDELSVVIVGAGTYEMCLRADTLLSAFATD</sequence>
<proteinExistence type="predicted"/>
<gene>
    <name evidence="1" type="ORF">SRIMR7_39865</name>
</gene>